<organism evidence="2 3">
    <name type="scientific">Schwartzia succinivorans DSM 10502</name>
    <dbReference type="NCBI Taxonomy" id="1123243"/>
    <lineage>
        <taxon>Bacteria</taxon>
        <taxon>Bacillati</taxon>
        <taxon>Bacillota</taxon>
        <taxon>Negativicutes</taxon>
        <taxon>Selenomonadales</taxon>
        <taxon>Selenomonadaceae</taxon>
        <taxon>Schwartzia</taxon>
    </lineage>
</organism>
<dbReference type="EMBL" id="FQUG01000005">
    <property type="protein sequence ID" value="SHE92680.1"/>
    <property type="molecule type" value="Genomic_DNA"/>
</dbReference>
<proteinExistence type="predicted"/>
<dbReference type="STRING" id="1123243.SAMN02745190_01481"/>
<dbReference type="OrthoDB" id="1666863at2"/>
<sequence length="87" mass="10044">MKDDSEKNVENPKNPWENYEELRRVVWAASIFFGLGIYLATTVGVCIWLGMKFDEFFGTEPNGLLTGIVMGFPVAIYSVYKKMRRKE</sequence>
<keyword evidence="3" id="KW-1185">Reference proteome</keyword>
<keyword evidence="1" id="KW-0812">Transmembrane</keyword>
<evidence type="ECO:0000313" key="2">
    <source>
        <dbReference type="EMBL" id="SHE92680.1"/>
    </source>
</evidence>
<dbReference type="Pfam" id="PF09527">
    <property type="entry name" value="ATPase_gene1"/>
    <property type="match status" value="1"/>
</dbReference>
<dbReference type="AlphaFoldDB" id="A0A1M4XH02"/>
<reference evidence="2 3" key="1">
    <citation type="submission" date="2016-11" db="EMBL/GenBank/DDBJ databases">
        <authorList>
            <person name="Jaros S."/>
            <person name="Januszkiewicz K."/>
            <person name="Wedrychowicz H."/>
        </authorList>
    </citation>
    <scope>NUCLEOTIDE SEQUENCE [LARGE SCALE GENOMIC DNA]</scope>
    <source>
        <strain evidence="2 3">DSM 10502</strain>
    </source>
</reference>
<dbReference type="InterPro" id="IPR032820">
    <property type="entry name" value="ATPase_put"/>
</dbReference>
<protein>
    <submittedName>
        <fullName evidence="2">Putative F0F1-ATPase subunit Ca2+/Mg2+ transporter</fullName>
    </submittedName>
</protein>
<name>A0A1M4XH02_9FIRM</name>
<keyword evidence="1" id="KW-1133">Transmembrane helix</keyword>
<feature type="transmembrane region" description="Helical" evidence="1">
    <location>
        <begin position="25"/>
        <end position="51"/>
    </location>
</feature>
<dbReference type="RefSeq" id="WP_094756528.1">
    <property type="nucleotide sequence ID" value="NZ_FQUG01000005.1"/>
</dbReference>
<evidence type="ECO:0000256" key="1">
    <source>
        <dbReference type="SAM" id="Phobius"/>
    </source>
</evidence>
<keyword evidence="1" id="KW-0472">Membrane</keyword>
<dbReference type="Proteomes" id="UP000184404">
    <property type="component" value="Unassembled WGS sequence"/>
</dbReference>
<feature type="transmembrane region" description="Helical" evidence="1">
    <location>
        <begin position="63"/>
        <end position="80"/>
    </location>
</feature>
<gene>
    <name evidence="2" type="ORF">SAMN02745190_01481</name>
</gene>
<accession>A0A1M4XH02</accession>
<evidence type="ECO:0000313" key="3">
    <source>
        <dbReference type="Proteomes" id="UP000184404"/>
    </source>
</evidence>